<dbReference type="GO" id="GO:0005576">
    <property type="term" value="C:extracellular region"/>
    <property type="evidence" value="ECO:0007669"/>
    <property type="project" value="UniProtKB-SubCell"/>
</dbReference>
<dbReference type="SUPFAM" id="SSF69318">
    <property type="entry name" value="Integrin alpha N-terminal domain"/>
    <property type="match status" value="1"/>
</dbReference>
<dbReference type="InterPro" id="IPR011049">
    <property type="entry name" value="Serralysin-like_metalloprot_C"/>
</dbReference>
<feature type="compositionally biased region" description="Polar residues" evidence="5">
    <location>
        <begin position="88"/>
        <end position="101"/>
    </location>
</feature>
<proteinExistence type="predicted"/>
<dbReference type="InterPro" id="IPR050557">
    <property type="entry name" value="RTX_toxin/Mannuronan_C5-epim"/>
</dbReference>
<dbReference type="Pfam" id="PF00353">
    <property type="entry name" value="HemolysinCabind"/>
    <property type="match status" value="10"/>
</dbReference>
<protein>
    <recommendedName>
        <fullName evidence="6">Haemolysin-type calcium binding-related domain-containing protein</fullName>
    </recommendedName>
</protein>
<feature type="region of interest" description="Disordered" evidence="5">
    <location>
        <begin position="524"/>
        <end position="635"/>
    </location>
</feature>
<name>A0A1L4BSE8_9GAMM</name>
<dbReference type="PRINTS" id="PR00313">
    <property type="entry name" value="CABNDNGRPT"/>
</dbReference>
<comment type="subcellular location">
    <subcellularLocation>
        <location evidence="1">Secreted</location>
    </subcellularLocation>
</comment>
<dbReference type="OrthoDB" id="5618685at2"/>
<dbReference type="AlphaFoldDB" id="A0A1L4BSE8"/>
<dbReference type="Proteomes" id="UP000184222">
    <property type="component" value="Chromosome"/>
</dbReference>
<feature type="domain" description="Haemolysin-type calcium binding-related" evidence="6">
    <location>
        <begin position="187"/>
        <end position="225"/>
    </location>
</feature>
<keyword evidence="4" id="KW-0106">Calcium</keyword>
<feature type="region of interest" description="Disordered" evidence="5">
    <location>
        <begin position="65"/>
        <end position="101"/>
    </location>
</feature>
<sequence length="1262" mass="133805">MDGNVTHVSDLKFNINDKPLIFNDEGKVIIKGSIEADDIVGTKTDDIIHSGNAVDSLDGGLGDDYLHGGSQSDNLQGGEGNDTLVGDNITTSSTSYGSRSNWSSRYNEIRYNKGNDILAGGKGDDTLAGGYGSDTYIFNKGDGVDTITEMLVNDYVGRSYDSGSRDTIKFGEGLNQEDVELSLSGQDLLVNFKGNDTDQLVLKDFMRNNTINNFEFADGSVLDKTEFMNLSNEYEGTDANDSYSLFGSNDTLHAGAGDDVISGNSGEDKLYGEAGNDRLSGGNQDDYLYGGEGEDTLSGGNNNDTLDGGEGNDKLYGNNHNDTLDGGLGDDYLHGGSQSDNLQGGEGNDTLVGDNITTSSTSYGSRSNWSSRYNEIRYNKGNDILAGGKGDDTLAGGYGSDTYIFNKGDGVDTITEMLVNDYVGRSYDSGSRDRIKFGEGLNQEDVELSLSGQDLLANFKGNDTDQLVLKDFMRNNTINNFEFADGSVLDKTEFMNLSNEYEGTDANDSYSLFGSNDTLHAGAGDDVISGNSGEDKLYGEAGNDRLSGGNQDDYLYGGEGEDTLSGGNNDDTLDGGEGNDKLYGNNHNDTLDGGLGDDYLHGGSQSDNLQGGEGNDTLVGDNITTSSTSYGSRSNWSSRYNEIRYNKGNDILAGGKGDDTLAGGYGSDTYIFNKGDGVDTITEMLVNDYVGRSYDSGSRDTVKFGEGIEASDLNFAYDGNDVHVTFNSSDTDKLILKNFQGSTLDKFEFANGDILSKSNIIIGTNADDVINASSGDLLIYAGSGNDVINMSSGNDTINAGDGDDIITTSSNDIDFNSKQLTGKASSSSIKTMLDVNNDGLADLVEQESGETFVSLSNGTSLEERKKYSDFENISRSANQNITPEFDTDINGDGIQDKVKFDTTGVHTALGQEDGSFSTMSNVYAAFGRDAGGWSTNNTFPRHMADVNGDGMADIVGFASTGVYTALSKGDGSFATAQKAHGSFGTRAGGWASNDRFPRFVTDVNNDGMADVVGFGNTHTYIALAKGDGTFGSTKSLSTGFNYQDGWTSNSSYQRLMADIDGDGKSDIIGINSAGDIYTAITAKQDNDIVDGGAGNDIISTSIGDDIIEGGLGSDVITGGQGDDILAGGAGSDIYNYSSGDGNDTINLAGDGSTDTLKLNDISKDDILFSRSDNDLQINFHDQLSSLIVDDYFESQFNNDSLIIDTNDEFQMQLAANANKMAEILAANISDDDIDGGSVDGSNQVTTQVDASQLADLWVPKES</sequence>
<feature type="compositionally biased region" description="Polar residues" evidence="5">
    <location>
        <begin position="355"/>
        <end position="368"/>
    </location>
</feature>
<dbReference type="GO" id="GO:0005509">
    <property type="term" value="F:calcium ion binding"/>
    <property type="evidence" value="ECO:0007669"/>
    <property type="project" value="InterPro"/>
</dbReference>
<evidence type="ECO:0000256" key="3">
    <source>
        <dbReference type="ARBA" id="ARBA00022729"/>
    </source>
</evidence>
<feature type="compositionally biased region" description="Polar residues" evidence="5">
    <location>
        <begin position="622"/>
        <end position="635"/>
    </location>
</feature>
<evidence type="ECO:0000313" key="8">
    <source>
        <dbReference type="Proteomes" id="UP000184222"/>
    </source>
</evidence>
<dbReference type="RefSeq" id="WP_072712265.1">
    <property type="nucleotide sequence ID" value="NZ_CP016796.1"/>
</dbReference>
<dbReference type="EMBL" id="CP016796">
    <property type="protein sequence ID" value="API86765.1"/>
    <property type="molecule type" value="Genomic_DNA"/>
</dbReference>
<dbReference type="PROSITE" id="PS00330">
    <property type="entry name" value="HEMOLYSIN_CALCIUM"/>
    <property type="match status" value="9"/>
</dbReference>
<gene>
    <name evidence="7" type="ORF">F7310_05075</name>
</gene>
<keyword evidence="8" id="KW-1185">Reference proteome</keyword>
<keyword evidence="3" id="KW-0732">Signal</keyword>
<evidence type="ECO:0000256" key="5">
    <source>
        <dbReference type="SAM" id="MobiDB-lite"/>
    </source>
</evidence>
<evidence type="ECO:0000259" key="6">
    <source>
        <dbReference type="Pfam" id="PF06594"/>
    </source>
</evidence>
<dbReference type="KEGG" id="frx:F7310_05075"/>
<feature type="domain" description="Haemolysin-type calcium binding-related" evidence="6">
    <location>
        <begin position="462"/>
        <end position="492"/>
    </location>
</feature>
<evidence type="ECO:0000313" key="7">
    <source>
        <dbReference type="EMBL" id="API86765.1"/>
    </source>
</evidence>
<evidence type="ECO:0000256" key="2">
    <source>
        <dbReference type="ARBA" id="ARBA00022525"/>
    </source>
</evidence>
<feature type="region of interest" description="Disordered" evidence="5">
    <location>
        <begin position="257"/>
        <end position="368"/>
    </location>
</feature>
<dbReference type="Gene3D" id="2.150.10.10">
    <property type="entry name" value="Serralysin-like metalloprotease, C-terminal"/>
    <property type="match status" value="7"/>
</dbReference>
<dbReference type="Pfam" id="PF06594">
    <property type="entry name" value="HCBP_related"/>
    <property type="match status" value="2"/>
</dbReference>
<evidence type="ECO:0000256" key="4">
    <source>
        <dbReference type="ARBA" id="ARBA00022837"/>
    </source>
</evidence>
<dbReference type="InterPro" id="IPR013517">
    <property type="entry name" value="FG-GAP"/>
</dbReference>
<evidence type="ECO:0000256" key="1">
    <source>
        <dbReference type="ARBA" id="ARBA00004613"/>
    </source>
</evidence>
<dbReference type="PANTHER" id="PTHR38340:SF1">
    <property type="entry name" value="S-LAYER PROTEIN"/>
    <property type="match status" value="1"/>
</dbReference>
<reference evidence="7 8" key="1">
    <citation type="journal article" date="2016" name="Appl. Environ. Microbiol.">
        <title>Whole genome relationships among Francisella bacteria of diverse origin define new species and provide specific regions for detection.</title>
        <authorList>
            <person name="Challacombe J.F."/>
            <person name="Petersen J.M."/>
            <person name="Gallegos-Graves V."/>
            <person name="Hodge D."/>
            <person name="Pillai S."/>
            <person name="Kuske C.R."/>
        </authorList>
    </citation>
    <scope>NUCLEOTIDE SEQUENCE [LARGE SCALE GENOMIC DNA]</scope>
    <source>
        <strain evidence="8">TX07-7310</strain>
    </source>
</reference>
<dbReference type="SUPFAM" id="SSF51120">
    <property type="entry name" value="beta-Roll"/>
    <property type="match status" value="8"/>
</dbReference>
<dbReference type="PANTHER" id="PTHR38340">
    <property type="entry name" value="S-LAYER PROTEIN"/>
    <property type="match status" value="1"/>
</dbReference>
<dbReference type="Pfam" id="PF13517">
    <property type="entry name" value="FG-GAP_3"/>
    <property type="match status" value="1"/>
</dbReference>
<dbReference type="InterPro" id="IPR018511">
    <property type="entry name" value="Hemolysin-typ_Ca-bd_CS"/>
</dbReference>
<dbReference type="InterPro" id="IPR010566">
    <property type="entry name" value="Haemolys_ca-bd"/>
</dbReference>
<organism evidence="7 8">
    <name type="scientific">Francisella uliginis</name>
    <dbReference type="NCBI Taxonomy" id="573570"/>
    <lineage>
        <taxon>Bacteria</taxon>
        <taxon>Pseudomonadati</taxon>
        <taxon>Pseudomonadota</taxon>
        <taxon>Gammaproteobacteria</taxon>
        <taxon>Thiotrichales</taxon>
        <taxon>Francisellaceae</taxon>
        <taxon>Francisella</taxon>
    </lineage>
</organism>
<accession>A0A1L4BSE8</accession>
<dbReference type="STRING" id="573570.F7310_05075"/>
<keyword evidence="2" id="KW-0964">Secreted</keyword>
<dbReference type="InterPro" id="IPR028994">
    <property type="entry name" value="Integrin_alpha_N"/>
</dbReference>
<dbReference type="InterPro" id="IPR001343">
    <property type="entry name" value="Hemolysn_Ca-bd"/>
</dbReference>